<dbReference type="Pfam" id="PF20151">
    <property type="entry name" value="DUF6533"/>
    <property type="match status" value="1"/>
</dbReference>
<keyword evidence="4" id="KW-1185">Reference proteome</keyword>
<feature type="transmembrane region" description="Helical" evidence="1">
    <location>
        <begin position="58"/>
        <end position="76"/>
    </location>
</feature>
<dbReference type="EMBL" id="KQ085980">
    <property type="protein sequence ID" value="KLO12316.1"/>
    <property type="molecule type" value="Genomic_DNA"/>
</dbReference>
<feature type="transmembrane region" description="Helical" evidence="1">
    <location>
        <begin position="121"/>
        <end position="140"/>
    </location>
</feature>
<dbReference type="STRING" id="27342.A0A0H2S5Y1"/>
<keyword evidence="1" id="KW-1133">Transmembrane helix</keyword>
<name>A0A0H2S5Y1_9AGAM</name>
<feature type="domain" description="DUF6533" evidence="2">
    <location>
        <begin position="27"/>
        <end position="66"/>
    </location>
</feature>
<dbReference type="InterPro" id="IPR045340">
    <property type="entry name" value="DUF6533"/>
</dbReference>
<organism evidence="3 4">
    <name type="scientific">Schizopora paradoxa</name>
    <dbReference type="NCBI Taxonomy" id="27342"/>
    <lineage>
        <taxon>Eukaryota</taxon>
        <taxon>Fungi</taxon>
        <taxon>Dikarya</taxon>
        <taxon>Basidiomycota</taxon>
        <taxon>Agaricomycotina</taxon>
        <taxon>Agaricomycetes</taxon>
        <taxon>Hymenochaetales</taxon>
        <taxon>Schizoporaceae</taxon>
        <taxon>Schizopora</taxon>
    </lineage>
</organism>
<reference evidence="3 4" key="1">
    <citation type="submission" date="2015-04" db="EMBL/GenBank/DDBJ databases">
        <title>Complete genome sequence of Schizopora paradoxa KUC8140, a cosmopolitan wood degrader in East Asia.</title>
        <authorList>
            <consortium name="DOE Joint Genome Institute"/>
            <person name="Min B."/>
            <person name="Park H."/>
            <person name="Jang Y."/>
            <person name="Kim J.-J."/>
            <person name="Kim K.H."/>
            <person name="Pangilinan J."/>
            <person name="Lipzen A."/>
            <person name="Riley R."/>
            <person name="Grigoriev I.V."/>
            <person name="Spatafora J.W."/>
            <person name="Choi I.-G."/>
        </authorList>
    </citation>
    <scope>NUCLEOTIDE SEQUENCE [LARGE SCALE GENOMIC DNA]</scope>
    <source>
        <strain evidence="3 4">KUC8140</strain>
    </source>
</reference>
<accession>A0A0H2S5Y1</accession>
<keyword evidence="1" id="KW-0812">Transmembrane</keyword>
<dbReference type="Proteomes" id="UP000053477">
    <property type="component" value="Unassembled WGS sequence"/>
</dbReference>
<feature type="transmembrane region" description="Helical" evidence="1">
    <location>
        <begin position="24"/>
        <end position="46"/>
    </location>
</feature>
<feature type="transmembrane region" description="Helical" evidence="1">
    <location>
        <begin position="171"/>
        <end position="192"/>
    </location>
</feature>
<feature type="transmembrane region" description="Helical" evidence="1">
    <location>
        <begin position="88"/>
        <end position="109"/>
    </location>
</feature>
<evidence type="ECO:0000313" key="4">
    <source>
        <dbReference type="Proteomes" id="UP000053477"/>
    </source>
</evidence>
<evidence type="ECO:0000259" key="2">
    <source>
        <dbReference type="Pfam" id="PF20151"/>
    </source>
</evidence>
<dbReference type="OrthoDB" id="2958007at2759"/>
<proteinExistence type="predicted"/>
<sequence>MAVTLPGPILTLIRDVVLMKYSDFFYLTMLVYDYILTLPDEVQYIWPWEWRAGKTLYFATKYLAFVDAALFIVFWYDKTITANRCRSIFNAALWFMTTGTLIAEWILCMRTYAIWGKSKKVMVPLVAFVLAAQVGGVYAVKNLTDSIQWALSPFPSISRCYIIVTRENLLFAVYILTTVKELVIFVLTVWKGVSQWRASKSPLINTLYKDGVLYFFVVFAASLLNFAMTIIGPKKHQTLLTFLMPECVLFDIYIYDFVP</sequence>
<dbReference type="AlphaFoldDB" id="A0A0H2S5Y1"/>
<gene>
    <name evidence="3" type="ORF">SCHPADRAFT_425773</name>
</gene>
<dbReference type="InParanoid" id="A0A0H2S5Y1"/>
<keyword evidence="1" id="KW-0472">Membrane</keyword>
<feature type="transmembrane region" description="Helical" evidence="1">
    <location>
        <begin position="212"/>
        <end position="231"/>
    </location>
</feature>
<protein>
    <recommendedName>
        <fullName evidence="2">DUF6533 domain-containing protein</fullName>
    </recommendedName>
</protein>
<evidence type="ECO:0000256" key="1">
    <source>
        <dbReference type="SAM" id="Phobius"/>
    </source>
</evidence>
<evidence type="ECO:0000313" key="3">
    <source>
        <dbReference type="EMBL" id="KLO12316.1"/>
    </source>
</evidence>